<dbReference type="PANTHER" id="PTHR46558:SF11">
    <property type="entry name" value="HTH-TYPE TRANSCRIPTIONAL REGULATOR XRE"/>
    <property type="match status" value="1"/>
</dbReference>
<evidence type="ECO:0000313" key="3">
    <source>
        <dbReference type="EMBL" id="NHN31614.1"/>
    </source>
</evidence>
<dbReference type="InterPro" id="IPR010982">
    <property type="entry name" value="Lambda_DNA-bd_dom_sf"/>
</dbReference>
<name>A0ABX0JBP9_9BACL</name>
<evidence type="ECO:0000256" key="1">
    <source>
        <dbReference type="ARBA" id="ARBA00023125"/>
    </source>
</evidence>
<comment type="caution">
    <text evidence="3">The sequence shown here is derived from an EMBL/GenBank/DDBJ whole genome shotgun (WGS) entry which is preliminary data.</text>
</comment>
<keyword evidence="4" id="KW-1185">Reference proteome</keyword>
<feature type="domain" description="HTH cro/C1-type" evidence="2">
    <location>
        <begin position="7"/>
        <end position="61"/>
    </location>
</feature>
<protein>
    <submittedName>
        <fullName evidence="3">Helix-turn-helix domain-containing protein</fullName>
    </submittedName>
</protein>
<dbReference type="Gene3D" id="1.10.260.40">
    <property type="entry name" value="lambda repressor-like DNA-binding domains"/>
    <property type="match status" value="1"/>
</dbReference>
<reference evidence="3" key="1">
    <citation type="submission" date="2020-03" db="EMBL/GenBank/DDBJ databases">
        <title>Draft sequencing of Paenibacilllus sp. S3N08.</title>
        <authorList>
            <person name="Kim D.-U."/>
        </authorList>
    </citation>
    <scope>NUCLEOTIDE SEQUENCE</scope>
    <source>
        <strain evidence="3">S3N08</strain>
    </source>
</reference>
<dbReference type="RefSeq" id="WP_166151891.1">
    <property type="nucleotide sequence ID" value="NZ_JAAOIW010000006.1"/>
</dbReference>
<dbReference type="Pfam" id="PF01381">
    <property type="entry name" value="HTH_3"/>
    <property type="match status" value="1"/>
</dbReference>
<dbReference type="Proteomes" id="UP001165962">
    <property type="component" value="Unassembled WGS sequence"/>
</dbReference>
<gene>
    <name evidence="3" type="ORF">G9U52_17410</name>
</gene>
<sequence length="133" mass="15350">MSLSDRIKHLRKEHKWNQTELGKLIGVSTQVVSNWERNYTQPDKQDIYKLAQTFQVTTDYLLGLSNKQIVFESKTKQEPIDLDLLTLLRCSENLKVGDYSLTEDDKSLLKELLIPLAKGLKELHLNKNQLPGI</sequence>
<evidence type="ECO:0000313" key="4">
    <source>
        <dbReference type="Proteomes" id="UP001165962"/>
    </source>
</evidence>
<dbReference type="PROSITE" id="PS50943">
    <property type="entry name" value="HTH_CROC1"/>
    <property type="match status" value="1"/>
</dbReference>
<proteinExistence type="predicted"/>
<dbReference type="SMART" id="SM00530">
    <property type="entry name" value="HTH_XRE"/>
    <property type="match status" value="1"/>
</dbReference>
<accession>A0ABX0JBP9</accession>
<evidence type="ECO:0000259" key="2">
    <source>
        <dbReference type="PROSITE" id="PS50943"/>
    </source>
</evidence>
<dbReference type="InterPro" id="IPR001387">
    <property type="entry name" value="Cro/C1-type_HTH"/>
</dbReference>
<dbReference type="PANTHER" id="PTHR46558">
    <property type="entry name" value="TRACRIPTIONAL REGULATORY PROTEIN-RELATED-RELATED"/>
    <property type="match status" value="1"/>
</dbReference>
<dbReference type="CDD" id="cd00093">
    <property type="entry name" value="HTH_XRE"/>
    <property type="match status" value="1"/>
</dbReference>
<organism evidence="3 4">
    <name type="scientific">Paenibacillus agricola</name>
    <dbReference type="NCBI Taxonomy" id="2716264"/>
    <lineage>
        <taxon>Bacteria</taxon>
        <taxon>Bacillati</taxon>
        <taxon>Bacillota</taxon>
        <taxon>Bacilli</taxon>
        <taxon>Bacillales</taxon>
        <taxon>Paenibacillaceae</taxon>
        <taxon>Paenibacillus</taxon>
    </lineage>
</organism>
<dbReference type="SUPFAM" id="SSF47413">
    <property type="entry name" value="lambda repressor-like DNA-binding domains"/>
    <property type="match status" value="1"/>
</dbReference>
<dbReference type="EMBL" id="JAAOIW010000006">
    <property type="protein sequence ID" value="NHN31614.1"/>
    <property type="molecule type" value="Genomic_DNA"/>
</dbReference>
<keyword evidence="1" id="KW-0238">DNA-binding</keyword>